<dbReference type="Proteomes" id="UP000515135">
    <property type="component" value="Unplaced"/>
</dbReference>
<evidence type="ECO:0000313" key="5">
    <source>
        <dbReference type="Proteomes" id="UP000515135"/>
    </source>
</evidence>
<accession>A0A6P4YZK2</accession>
<evidence type="ECO:0000256" key="1">
    <source>
        <dbReference type="ARBA" id="ARBA00005431"/>
    </source>
</evidence>
<dbReference type="GeneID" id="109469917"/>
<dbReference type="OrthoDB" id="5950832at2759"/>
<dbReference type="AlphaFoldDB" id="A0A6P4YZK2"/>
<dbReference type="Pfam" id="PF24536">
    <property type="entry name" value="NXPE4_C"/>
    <property type="match status" value="1"/>
</dbReference>
<dbReference type="SUPFAM" id="SSF52266">
    <property type="entry name" value="SGNH hydrolase"/>
    <property type="match status" value="1"/>
</dbReference>
<dbReference type="InterPro" id="IPR057106">
    <property type="entry name" value="NXPE4_C"/>
</dbReference>
<dbReference type="SUPFAM" id="SSF81296">
    <property type="entry name" value="E set domains"/>
    <property type="match status" value="1"/>
</dbReference>
<keyword evidence="5" id="KW-1185">Reference proteome</keyword>
<dbReference type="RefSeq" id="XP_019624237.1">
    <property type="nucleotide sequence ID" value="XM_019768678.1"/>
</dbReference>
<reference evidence="6" key="1">
    <citation type="submission" date="2025-08" db="UniProtKB">
        <authorList>
            <consortium name="RefSeq"/>
        </authorList>
    </citation>
    <scope>IDENTIFICATION</scope>
    <source>
        <tissue evidence="6">Gonad</tissue>
    </source>
</reference>
<evidence type="ECO:0000313" key="6">
    <source>
        <dbReference type="RefSeq" id="XP_019624237.1"/>
    </source>
</evidence>
<keyword evidence="3" id="KW-0812">Transmembrane</keyword>
<gene>
    <name evidence="6" type="primary">LOC109469917</name>
</gene>
<keyword evidence="3" id="KW-0472">Membrane</keyword>
<dbReference type="Gene3D" id="2.60.40.10">
    <property type="entry name" value="Immunoglobulins"/>
    <property type="match status" value="1"/>
</dbReference>
<dbReference type="InterPro" id="IPR014756">
    <property type="entry name" value="Ig_E-set"/>
</dbReference>
<evidence type="ECO:0000256" key="2">
    <source>
        <dbReference type="SAM" id="MobiDB-lite"/>
    </source>
</evidence>
<organism evidence="5 6">
    <name type="scientific">Branchiostoma belcheri</name>
    <name type="common">Amphioxus</name>
    <dbReference type="NCBI Taxonomy" id="7741"/>
    <lineage>
        <taxon>Eukaryota</taxon>
        <taxon>Metazoa</taxon>
        <taxon>Chordata</taxon>
        <taxon>Cephalochordata</taxon>
        <taxon>Leptocardii</taxon>
        <taxon>Amphioxiformes</taxon>
        <taxon>Branchiostomatidae</taxon>
        <taxon>Branchiostoma</taxon>
    </lineage>
</organism>
<dbReference type="PANTHER" id="PTHR16165:SF5">
    <property type="entry name" value="NXPE FAMILY MEMBER 3"/>
    <property type="match status" value="1"/>
</dbReference>
<dbReference type="InterPro" id="IPR026845">
    <property type="entry name" value="NXPH/NXPE"/>
</dbReference>
<protein>
    <submittedName>
        <fullName evidence="6">NXPE family member 3-like</fullName>
    </submittedName>
</protein>
<feature type="transmembrane region" description="Helical" evidence="3">
    <location>
        <begin position="12"/>
        <end position="32"/>
    </location>
</feature>
<dbReference type="PANTHER" id="PTHR16165">
    <property type="entry name" value="NXPE FAMILY MEMBER"/>
    <property type="match status" value="1"/>
</dbReference>
<keyword evidence="3" id="KW-1133">Transmembrane helix</keyword>
<feature type="region of interest" description="Disordered" evidence="2">
    <location>
        <begin position="38"/>
        <end position="65"/>
    </location>
</feature>
<name>A0A6P4YZK2_BRABE</name>
<dbReference type="Pfam" id="PF06312">
    <property type="entry name" value="Neurexophilin"/>
    <property type="match status" value="1"/>
</dbReference>
<evidence type="ECO:0000256" key="3">
    <source>
        <dbReference type="SAM" id="Phobius"/>
    </source>
</evidence>
<sequence length="575" mass="65094">MPGGSKPMERRVRCFLGITMVLVFMSLLMYGVQDRSWKPSPNPPAIRTRKPIPHPQPLQSRTTVPHPIHSRIITPHPRPIQSNTTIPNPPATVKQLFPEIHGKKPNVSIHQYSAMYFKQLKFSLQSHSAKNFTVGDTLRVVFSARNKQGNIITNTGDYFRASIFNLKTKSGAVGIITDHKNGTYTATFKLLWAGEVNIIVKLVHPRQAIEVIERTVWEHPVDKIMFVKRYLIGKAKVDTRCNVDPAVLNTHTPVCNYSDPQAGVRWYCEKAANISCNTSGYHGRLPTSVKLLRKGEEKLFGRGLNGIKKSISGSPSKIYVTSGLNPLVNRTRCMPGLPTPQISGFYKGGVWNSLVCHNRHFSNQSEWRTCLRGKTLHFMGDSTIRQWYEHLVKLLKLSDRPLPDAIHQTGPLLARDTVNNITVKYRSHGPPLRCAWTRTFHLQYVANVIDEIEGGQNDIVGISVWAHFTTYPVDMYRERMEAIRAAIQRLHQRSPQTLVVIKSANTRTGNELLAGDWLAYQLDLVMREMFEGMNVVLVDAWEMTTAQQWHGDAIHPTSDIVIQELQYLCSFVCPL</sequence>
<proteinExistence type="inferred from homology"/>
<dbReference type="KEGG" id="bbel:109469917"/>
<dbReference type="InterPro" id="IPR013783">
    <property type="entry name" value="Ig-like_fold"/>
</dbReference>
<feature type="domain" description="NXPE C-terminal" evidence="4">
    <location>
        <begin position="351"/>
        <end position="573"/>
    </location>
</feature>
<evidence type="ECO:0000259" key="4">
    <source>
        <dbReference type="Pfam" id="PF24536"/>
    </source>
</evidence>
<comment type="similarity">
    <text evidence="1">Belongs to the NXPE family.</text>
</comment>